<evidence type="ECO:0000313" key="2">
    <source>
        <dbReference type="Proteomes" id="UP001596002"/>
    </source>
</evidence>
<dbReference type="InterPro" id="IPR021328">
    <property type="entry name" value="CotB-like"/>
</dbReference>
<organism evidence="1 2">
    <name type="scientific">Effusibacillus consociatus</name>
    <dbReference type="NCBI Taxonomy" id="1117041"/>
    <lineage>
        <taxon>Bacteria</taxon>
        <taxon>Bacillati</taxon>
        <taxon>Bacillota</taxon>
        <taxon>Bacilli</taxon>
        <taxon>Bacillales</taxon>
        <taxon>Alicyclobacillaceae</taxon>
        <taxon>Effusibacillus</taxon>
    </lineage>
</organism>
<protein>
    <submittedName>
        <fullName evidence="1">DUF2935 domain-containing protein</fullName>
    </submittedName>
</protein>
<dbReference type="Gene3D" id="1.20.1260.120">
    <property type="entry name" value="Protein of unknown function DUF2935"/>
    <property type="match status" value="1"/>
</dbReference>
<dbReference type="SUPFAM" id="SSF158430">
    <property type="entry name" value="Bacillus cereus metalloprotein-like"/>
    <property type="match status" value="1"/>
</dbReference>
<dbReference type="RefSeq" id="WP_380025868.1">
    <property type="nucleotide sequence ID" value="NZ_JBHSHC010000093.1"/>
</dbReference>
<dbReference type="EMBL" id="JBHSHC010000093">
    <property type="protein sequence ID" value="MFC4767948.1"/>
    <property type="molecule type" value="Genomic_DNA"/>
</dbReference>
<accession>A0ABV9Q2G2</accession>
<sequence length="116" mass="13796">MPKKVPMIITPWYEHQFWVEVLEDHSNMMTDFLSSKEQKLIQLAQRYNVAFQIIRNKLNRLDRNLPASSIEMIQIAKEIHPLATGYYQYEGNLLNLRIRNQVNINISPGFFKQHHT</sequence>
<proteinExistence type="predicted"/>
<comment type="caution">
    <text evidence="1">The sequence shown here is derived from an EMBL/GenBank/DDBJ whole genome shotgun (WGS) entry which is preliminary data.</text>
</comment>
<keyword evidence="2" id="KW-1185">Reference proteome</keyword>
<gene>
    <name evidence="1" type="ORF">ACFO8Q_11345</name>
</gene>
<dbReference type="Proteomes" id="UP001596002">
    <property type="component" value="Unassembled WGS sequence"/>
</dbReference>
<name>A0ABV9Q2G2_9BACL</name>
<dbReference type="Pfam" id="PF11155">
    <property type="entry name" value="DUF2935"/>
    <property type="match status" value="1"/>
</dbReference>
<evidence type="ECO:0000313" key="1">
    <source>
        <dbReference type="EMBL" id="MFC4767948.1"/>
    </source>
</evidence>
<reference evidence="2" key="1">
    <citation type="journal article" date="2019" name="Int. J. Syst. Evol. Microbiol.">
        <title>The Global Catalogue of Microorganisms (GCM) 10K type strain sequencing project: providing services to taxonomists for standard genome sequencing and annotation.</title>
        <authorList>
            <consortium name="The Broad Institute Genomics Platform"/>
            <consortium name="The Broad Institute Genome Sequencing Center for Infectious Disease"/>
            <person name="Wu L."/>
            <person name="Ma J."/>
        </authorList>
    </citation>
    <scope>NUCLEOTIDE SEQUENCE [LARGE SCALE GENOMIC DNA]</scope>
    <source>
        <strain evidence="2">WYCCWR 12678</strain>
    </source>
</reference>